<dbReference type="PANTHER" id="PTHR46505">
    <property type="entry name" value="OXIDOREDUCTASE NAD-BINDING DOMAIN-CONTAINING PROTEIN 1"/>
    <property type="match status" value="1"/>
</dbReference>
<dbReference type="OrthoDB" id="436496at2759"/>
<dbReference type="InterPro" id="IPR017938">
    <property type="entry name" value="Riboflavin_synthase-like_b-brl"/>
</dbReference>
<evidence type="ECO:0000313" key="5">
    <source>
        <dbReference type="EMBL" id="OAG10472.1"/>
    </source>
</evidence>
<dbReference type="PROSITE" id="PS51384">
    <property type="entry name" value="FAD_FR"/>
    <property type="match status" value="1"/>
</dbReference>
<feature type="region of interest" description="Disordered" evidence="3">
    <location>
        <begin position="1"/>
        <end position="25"/>
    </location>
</feature>
<dbReference type="InterPro" id="IPR039261">
    <property type="entry name" value="FNR_nucleotide-bd"/>
</dbReference>
<accession>A0A177CU81</accession>
<evidence type="ECO:0000313" key="6">
    <source>
        <dbReference type="Proteomes" id="UP000077069"/>
    </source>
</evidence>
<feature type="domain" description="FAD-binding FR-type" evidence="4">
    <location>
        <begin position="26"/>
        <end position="140"/>
    </location>
</feature>
<dbReference type="InterPro" id="IPR017927">
    <property type="entry name" value="FAD-bd_FR_type"/>
</dbReference>
<dbReference type="Gene3D" id="3.40.50.80">
    <property type="entry name" value="Nucleotide-binding domain of ferredoxin-NADP reductase (FNR) module"/>
    <property type="match status" value="1"/>
</dbReference>
<dbReference type="RefSeq" id="XP_018040837.1">
    <property type="nucleotide sequence ID" value="XM_018177731.1"/>
</dbReference>
<dbReference type="GeneID" id="28761217"/>
<dbReference type="EMBL" id="KV441549">
    <property type="protein sequence ID" value="OAG10472.1"/>
    <property type="molecule type" value="Genomic_DNA"/>
</dbReference>
<organism evidence="5 6">
    <name type="scientific">Paraphaeosphaeria sporulosa</name>
    <dbReference type="NCBI Taxonomy" id="1460663"/>
    <lineage>
        <taxon>Eukaryota</taxon>
        <taxon>Fungi</taxon>
        <taxon>Dikarya</taxon>
        <taxon>Ascomycota</taxon>
        <taxon>Pezizomycotina</taxon>
        <taxon>Dothideomycetes</taxon>
        <taxon>Pleosporomycetidae</taxon>
        <taxon>Pleosporales</taxon>
        <taxon>Massarineae</taxon>
        <taxon>Didymosphaeriaceae</taxon>
        <taxon>Paraphaeosphaeria</taxon>
    </lineage>
</organism>
<dbReference type="Proteomes" id="UP000077069">
    <property type="component" value="Unassembled WGS sequence"/>
</dbReference>
<evidence type="ECO:0000256" key="2">
    <source>
        <dbReference type="ARBA" id="ARBA00023027"/>
    </source>
</evidence>
<dbReference type="PANTHER" id="PTHR46505:SF1">
    <property type="entry name" value="OXIDOREDUCTASE NAD-BINDING DOMAIN-CONTAINING PROTEIN 1"/>
    <property type="match status" value="1"/>
</dbReference>
<evidence type="ECO:0000256" key="3">
    <source>
        <dbReference type="SAM" id="MobiDB-lite"/>
    </source>
</evidence>
<dbReference type="SUPFAM" id="SSF63380">
    <property type="entry name" value="Riboflavin synthase domain-like"/>
    <property type="match status" value="1"/>
</dbReference>
<dbReference type="STRING" id="1460663.A0A177CU81"/>
<dbReference type="SUPFAM" id="SSF52343">
    <property type="entry name" value="Ferredoxin reductase-like, C-terminal NADP-linked domain"/>
    <property type="match status" value="1"/>
</dbReference>
<dbReference type="Gene3D" id="2.40.30.10">
    <property type="entry name" value="Translation factors"/>
    <property type="match status" value="1"/>
</dbReference>
<gene>
    <name evidence="5" type="ORF">CC84DRAFT_1161412</name>
</gene>
<dbReference type="InParanoid" id="A0A177CU81"/>
<feature type="compositionally biased region" description="Basic and acidic residues" evidence="3">
    <location>
        <begin position="14"/>
        <end position="25"/>
    </location>
</feature>
<evidence type="ECO:0000256" key="1">
    <source>
        <dbReference type="ARBA" id="ARBA00023002"/>
    </source>
</evidence>
<dbReference type="GO" id="GO:0016491">
    <property type="term" value="F:oxidoreductase activity"/>
    <property type="evidence" value="ECO:0007669"/>
    <property type="project" value="UniProtKB-KW"/>
</dbReference>
<name>A0A177CU81_9PLEO</name>
<reference evidence="5 6" key="1">
    <citation type="submission" date="2016-05" db="EMBL/GenBank/DDBJ databases">
        <title>Comparative analysis of secretome profiles of manganese(II)-oxidizing ascomycete fungi.</title>
        <authorList>
            <consortium name="DOE Joint Genome Institute"/>
            <person name="Zeiner C.A."/>
            <person name="Purvine S.O."/>
            <person name="Zink E.M."/>
            <person name="Wu S."/>
            <person name="Pasa-Tolic L."/>
            <person name="Chaput D.L."/>
            <person name="Haridas S."/>
            <person name="Grigoriev I.V."/>
            <person name="Santelli C.M."/>
            <person name="Hansel C.M."/>
        </authorList>
    </citation>
    <scope>NUCLEOTIDE SEQUENCE [LARGE SCALE GENOMIC DNA]</scope>
    <source>
        <strain evidence="5 6">AP3s5-JAC2a</strain>
    </source>
</reference>
<keyword evidence="1" id="KW-0560">Oxidoreductase</keyword>
<keyword evidence="2" id="KW-0520">NAD</keyword>
<dbReference type="GO" id="GO:0005739">
    <property type="term" value="C:mitochondrion"/>
    <property type="evidence" value="ECO:0007669"/>
    <property type="project" value="TreeGrafter"/>
</dbReference>
<evidence type="ECO:0000259" key="4">
    <source>
        <dbReference type="PROSITE" id="PS51384"/>
    </source>
</evidence>
<sequence length="318" mass="35629">MVQTRSRAKAASLSHEERTAAEPRDEGLYSVTIDTVTPVNNRIKTFKFALRGQDTFNFQPGQWLDVHVPGIEKAGGFTLTSTPSQARTRPDDAEHKPFLELAVQNSPSNPPAAWLWQPPEEIIGKEVKVRVGGSFVWPPPKIDYATIKRAVFIAGGVGINPLVSMLSHINEQEVEPEVRILYSSKVPSSDTQPEEVLFLTRLLDLFRKPRTHSTKNCIELFLTGTWDGAPLNRRNDEPIHPLMSLTLPQIQSDTEVPVTAWTHRIDDTALASAVGNADEAQGTVFYVCGPAEMTDTIVDWLQKQQHVDPERVFCEKWW</sequence>
<dbReference type="AlphaFoldDB" id="A0A177CU81"/>
<dbReference type="CDD" id="cd00322">
    <property type="entry name" value="FNR_like"/>
    <property type="match status" value="1"/>
</dbReference>
<keyword evidence="6" id="KW-1185">Reference proteome</keyword>
<protein>
    <recommendedName>
        <fullName evidence="4">FAD-binding FR-type domain-containing protein</fullName>
    </recommendedName>
</protein>
<dbReference type="InterPro" id="IPR052128">
    <property type="entry name" value="Oxidoreductase_NAD-binding"/>
</dbReference>
<proteinExistence type="predicted"/>